<evidence type="ECO:0000313" key="3">
    <source>
        <dbReference type="Proteomes" id="UP000243459"/>
    </source>
</evidence>
<dbReference type="Gramene" id="ONK72080">
    <property type="protein sequence ID" value="ONK72080"/>
    <property type="gene ID" value="A4U43_C04F15480"/>
</dbReference>
<organism evidence="2 3">
    <name type="scientific">Asparagus officinalis</name>
    <name type="common">Garden asparagus</name>
    <dbReference type="NCBI Taxonomy" id="4686"/>
    <lineage>
        <taxon>Eukaryota</taxon>
        <taxon>Viridiplantae</taxon>
        <taxon>Streptophyta</taxon>
        <taxon>Embryophyta</taxon>
        <taxon>Tracheophyta</taxon>
        <taxon>Spermatophyta</taxon>
        <taxon>Magnoliopsida</taxon>
        <taxon>Liliopsida</taxon>
        <taxon>Asparagales</taxon>
        <taxon>Asparagaceae</taxon>
        <taxon>Asparagoideae</taxon>
        <taxon>Asparagus</taxon>
    </lineage>
</organism>
<dbReference type="AlphaFoldDB" id="A0A5P1F6G3"/>
<proteinExistence type="predicted"/>
<sequence length="273" mass="30502">MMRIIENPKCIRNFTSQPTISSIPSASRHQPAMTLLQVRELLAKNREEYDELIELEKKLISGGNCGNESEDETEGEEQEQDDGEDEEDEAEESSVIALEGVACEWSGDRRGACGRGRIDSSSKLAVTSSSNSNSSSLLPSMPPTPAGNLDRFIVSTTPVVPVQYCHKTSVRRWRSSDNGESCPYFDLKDLWESFKEWSVYGAGVPLILNGNGVAIYCTVARIRKWLQETPEASSNDEPVVFDSSIIPWWAWIKIYNLPEAELLNGWLLHLILC</sequence>
<protein>
    <submittedName>
        <fullName evidence="2">Uncharacterized protein</fullName>
    </submittedName>
</protein>
<dbReference type="PANTHER" id="PTHR31343:SF8">
    <property type="entry name" value="OS07G0246600 PROTEIN"/>
    <property type="match status" value="1"/>
</dbReference>
<dbReference type="Proteomes" id="UP000243459">
    <property type="component" value="Chromosome 4"/>
</dbReference>
<keyword evidence="3" id="KW-1185">Reference proteome</keyword>
<dbReference type="PANTHER" id="PTHR31343">
    <property type="entry name" value="T15D22.8"/>
    <property type="match status" value="1"/>
</dbReference>
<feature type="compositionally biased region" description="Acidic residues" evidence="1">
    <location>
        <begin position="68"/>
        <end position="92"/>
    </location>
</feature>
<name>A0A5P1F6G3_ASPOF</name>
<dbReference type="EMBL" id="CM007384">
    <property type="protein sequence ID" value="ONK72080.1"/>
    <property type="molecule type" value="Genomic_DNA"/>
</dbReference>
<evidence type="ECO:0000256" key="1">
    <source>
        <dbReference type="SAM" id="MobiDB-lite"/>
    </source>
</evidence>
<evidence type="ECO:0000313" key="2">
    <source>
        <dbReference type="EMBL" id="ONK72080.1"/>
    </source>
</evidence>
<feature type="region of interest" description="Disordered" evidence="1">
    <location>
        <begin position="61"/>
        <end position="94"/>
    </location>
</feature>
<dbReference type="InterPro" id="IPR008507">
    <property type="entry name" value="DUF789"/>
</dbReference>
<gene>
    <name evidence="2" type="ORF">A4U43_C04F15480</name>
</gene>
<dbReference type="Pfam" id="PF05623">
    <property type="entry name" value="DUF789"/>
    <property type="match status" value="1"/>
</dbReference>
<reference evidence="3" key="1">
    <citation type="journal article" date="2017" name="Nat. Commun.">
        <title>The asparagus genome sheds light on the origin and evolution of a young Y chromosome.</title>
        <authorList>
            <person name="Harkess A."/>
            <person name="Zhou J."/>
            <person name="Xu C."/>
            <person name="Bowers J.E."/>
            <person name="Van der Hulst R."/>
            <person name="Ayyampalayam S."/>
            <person name="Mercati F."/>
            <person name="Riccardi P."/>
            <person name="McKain M.R."/>
            <person name="Kakrana A."/>
            <person name="Tang H."/>
            <person name="Ray J."/>
            <person name="Groenendijk J."/>
            <person name="Arikit S."/>
            <person name="Mathioni S.M."/>
            <person name="Nakano M."/>
            <person name="Shan H."/>
            <person name="Telgmann-Rauber A."/>
            <person name="Kanno A."/>
            <person name="Yue Z."/>
            <person name="Chen H."/>
            <person name="Li W."/>
            <person name="Chen Y."/>
            <person name="Xu X."/>
            <person name="Zhang Y."/>
            <person name="Luo S."/>
            <person name="Chen H."/>
            <person name="Gao J."/>
            <person name="Mao Z."/>
            <person name="Pires J.C."/>
            <person name="Luo M."/>
            <person name="Kudrna D."/>
            <person name="Wing R.A."/>
            <person name="Meyers B.C."/>
            <person name="Yi K."/>
            <person name="Kong H."/>
            <person name="Lavrijsen P."/>
            <person name="Sunseri F."/>
            <person name="Falavigna A."/>
            <person name="Ye Y."/>
            <person name="Leebens-Mack J.H."/>
            <person name="Chen G."/>
        </authorList>
    </citation>
    <scope>NUCLEOTIDE SEQUENCE [LARGE SCALE GENOMIC DNA]</scope>
    <source>
        <strain evidence="3">cv. DH0086</strain>
    </source>
</reference>
<accession>A0A5P1F6G3</accession>